<dbReference type="GO" id="GO:0009235">
    <property type="term" value="P:cobalamin metabolic process"/>
    <property type="evidence" value="ECO:0007669"/>
    <property type="project" value="InterPro"/>
</dbReference>
<comment type="caution">
    <text evidence="1">The sequence shown here is derived from an EMBL/GenBank/DDBJ whole genome shotgun (WGS) entry which is preliminary data.</text>
</comment>
<sequence>MAPLMKGATPWNMEYSIHHVPPTMKREILTVFPQVNLDKLLIVPTCQHAAVDLVKTGENVENEKDRLLEQFLAWAKTVCDQLTVDGHWSDYIDPCSGLPVCLRYGYFLKLTGPGGCHFLVKVVGFLTVPTGAQRNDFCIAHVPSCGISQMIHTELNTVYPEVPALSILMGYQTANAGCCKVLLHPVWGSAVYPASLFTEAPQDTLLAAITTANDLQVE</sequence>
<name>A0A8J4C5X7_9CHLO</name>
<dbReference type="InterPro" id="IPR019362">
    <property type="entry name" value="MMADHC"/>
</dbReference>
<organism evidence="1 2">
    <name type="scientific">Volvox reticuliferus</name>
    <dbReference type="NCBI Taxonomy" id="1737510"/>
    <lineage>
        <taxon>Eukaryota</taxon>
        <taxon>Viridiplantae</taxon>
        <taxon>Chlorophyta</taxon>
        <taxon>core chlorophytes</taxon>
        <taxon>Chlorophyceae</taxon>
        <taxon>CS clade</taxon>
        <taxon>Chlamydomonadales</taxon>
        <taxon>Volvocaceae</taxon>
        <taxon>Volvox</taxon>
    </lineage>
</organism>
<dbReference type="Pfam" id="PF10229">
    <property type="entry name" value="MMADHC"/>
    <property type="match status" value="1"/>
</dbReference>
<evidence type="ECO:0000313" key="1">
    <source>
        <dbReference type="EMBL" id="GIL74693.1"/>
    </source>
</evidence>
<dbReference type="AlphaFoldDB" id="A0A8J4C5X7"/>
<reference evidence="1" key="1">
    <citation type="journal article" date="2021" name="Proc. Natl. Acad. Sci. U.S.A.">
        <title>Three genomes in the algal genus Volvox reveal the fate of a haploid sex-determining region after a transition to homothallism.</title>
        <authorList>
            <person name="Yamamoto K."/>
            <person name="Hamaji T."/>
            <person name="Kawai-Toyooka H."/>
            <person name="Matsuzaki R."/>
            <person name="Takahashi F."/>
            <person name="Nishimura Y."/>
            <person name="Kawachi M."/>
            <person name="Noguchi H."/>
            <person name="Minakuchi Y."/>
            <person name="Umen J.G."/>
            <person name="Toyoda A."/>
            <person name="Nozaki H."/>
        </authorList>
    </citation>
    <scope>NUCLEOTIDE SEQUENCE</scope>
    <source>
        <strain evidence="1">NIES-3786</strain>
    </source>
</reference>
<proteinExistence type="predicted"/>
<keyword evidence="2" id="KW-1185">Reference proteome</keyword>
<dbReference type="OrthoDB" id="10263782at2759"/>
<gene>
    <name evidence="1" type="ORF">Vretifemale_4614</name>
</gene>
<dbReference type="Proteomes" id="UP000747110">
    <property type="component" value="Unassembled WGS sequence"/>
</dbReference>
<dbReference type="PANTHER" id="PTHR13192:SF3">
    <property type="entry name" value="COBALAMIN TRAFFICKING PROTEIN CBLD"/>
    <property type="match status" value="1"/>
</dbReference>
<evidence type="ECO:0000313" key="2">
    <source>
        <dbReference type="Proteomes" id="UP000747110"/>
    </source>
</evidence>
<dbReference type="EMBL" id="BNCP01000006">
    <property type="protein sequence ID" value="GIL74693.1"/>
    <property type="molecule type" value="Genomic_DNA"/>
</dbReference>
<protein>
    <submittedName>
        <fullName evidence="1">Uncharacterized protein</fullName>
    </submittedName>
</protein>
<accession>A0A8J4C5X7</accession>
<dbReference type="PANTHER" id="PTHR13192">
    <property type="entry name" value="MY011 PROTEIN"/>
    <property type="match status" value="1"/>
</dbReference>